<dbReference type="AlphaFoldDB" id="A0AAN9GIL1"/>
<keyword evidence="5" id="KW-1185">Reference proteome</keyword>
<feature type="chain" id="PRO_5042980074" description="Laminin G domain-containing protein" evidence="2">
    <location>
        <begin position="17"/>
        <end position="212"/>
    </location>
</feature>
<comment type="caution">
    <text evidence="4">The sequence shown here is derived from an EMBL/GenBank/DDBJ whole genome shotgun (WGS) entry which is preliminary data.</text>
</comment>
<feature type="domain" description="Laminin G" evidence="3">
    <location>
        <begin position="19"/>
        <end position="212"/>
    </location>
</feature>
<dbReference type="Pfam" id="PF02210">
    <property type="entry name" value="Laminin_G_2"/>
    <property type="match status" value="1"/>
</dbReference>
<dbReference type="InterPro" id="IPR001791">
    <property type="entry name" value="Laminin_G"/>
</dbReference>
<proteinExistence type="predicted"/>
<dbReference type="Proteomes" id="UP001374579">
    <property type="component" value="Unassembled WGS sequence"/>
</dbReference>
<dbReference type="CDD" id="cd00110">
    <property type="entry name" value="LamG"/>
    <property type="match status" value="1"/>
</dbReference>
<evidence type="ECO:0000256" key="2">
    <source>
        <dbReference type="SAM" id="SignalP"/>
    </source>
</evidence>
<dbReference type="SMART" id="SM00282">
    <property type="entry name" value="LamG"/>
    <property type="match status" value="1"/>
</dbReference>
<evidence type="ECO:0000256" key="1">
    <source>
        <dbReference type="PROSITE-ProRule" id="PRU00122"/>
    </source>
</evidence>
<evidence type="ECO:0000313" key="4">
    <source>
        <dbReference type="EMBL" id="KAK7109411.1"/>
    </source>
</evidence>
<evidence type="ECO:0000313" key="5">
    <source>
        <dbReference type="Proteomes" id="UP001374579"/>
    </source>
</evidence>
<dbReference type="EMBL" id="JBAMIC010000003">
    <property type="protein sequence ID" value="KAK7109411.1"/>
    <property type="molecule type" value="Genomic_DNA"/>
</dbReference>
<evidence type="ECO:0000259" key="3">
    <source>
        <dbReference type="PROSITE" id="PS50025"/>
    </source>
</evidence>
<accession>A0AAN9GIL1</accession>
<name>A0AAN9GIL1_9CAEN</name>
<gene>
    <name evidence="4" type="ORF">V1264_013458</name>
</gene>
<reference evidence="4 5" key="1">
    <citation type="submission" date="2024-02" db="EMBL/GenBank/DDBJ databases">
        <title>Chromosome-scale genome assembly of the rough periwinkle Littorina saxatilis.</title>
        <authorList>
            <person name="De Jode A."/>
            <person name="Faria R."/>
            <person name="Formenti G."/>
            <person name="Sims Y."/>
            <person name="Smith T.P."/>
            <person name="Tracey A."/>
            <person name="Wood J.M.D."/>
            <person name="Zagrodzka Z.B."/>
            <person name="Johannesson K."/>
            <person name="Butlin R.K."/>
            <person name="Leder E.H."/>
        </authorList>
    </citation>
    <scope>NUCLEOTIDE SEQUENCE [LARGE SCALE GENOMIC DNA]</scope>
    <source>
        <strain evidence="4">Snail1</strain>
        <tissue evidence="4">Muscle</tissue>
    </source>
</reference>
<dbReference type="Gene3D" id="2.60.120.200">
    <property type="match status" value="1"/>
</dbReference>
<dbReference type="InterPro" id="IPR013320">
    <property type="entry name" value="ConA-like_dom_sf"/>
</dbReference>
<keyword evidence="2" id="KW-0732">Signal</keyword>
<organism evidence="4 5">
    <name type="scientific">Littorina saxatilis</name>
    <dbReference type="NCBI Taxonomy" id="31220"/>
    <lineage>
        <taxon>Eukaryota</taxon>
        <taxon>Metazoa</taxon>
        <taxon>Spiralia</taxon>
        <taxon>Lophotrochozoa</taxon>
        <taxon>Mollusca</taxon>
        <taxon>Gastropoda</taxon>
        <taxon>Caenogastropoda</taxon>
        <taxon>Littorinimorpha</taxon>
        <taxon>Littorinoidea</taxon>
        <taxon>Littorinidae</taxon>
        <taxon>Littorina</taxon>
    </lineage>
</organism>
<comment type="caution">
    <text evidence="1">Lacks conserved residue(s) required for the propagation of feature annotation.</text>
</comment>
<feature type="signal peptide" evidence="2">
    <location>
        <begin position="1"/>
        <end position="16"/>
    </location>
</feature>
<dbReference type="PROSITE" id="PS50025">
    <property type="entry name" value="LAM_G_DOMAIN"/>
    <property type="match status" value="1"/>
</dbReference>
<sequence length="212" mass="24111">MYCLAVLLVVLTLTHAKKSPCFVFPGETFLEFRPANFNNSHMVHYQLEFQTIAEEGILMYSEGPDDYEALFLSQGKLIYLLTNPSPSGVEGTSGGLYVSEAQVNNDTWFKVDLWRNWEKRGRGGHRGTVLQTGMEIRDPSKNSLETHIDHINHRGVLLDPVVYVGGIKSSLTHTQGTAPPQFEGRIRRIHEQRNDDAFEHYSLNFDNKVKRC</sequence>
<protein>
    <recommendedName>
        <fullName evidence="3">Laminin G domain-containing protein</fullName>
    </recommendedName>
</protein>
<dbReference type="SUPFAM" id="SSF49899">
    <property type="entry name" value="Concanavalin A-like lectins/glucanases"/>
    <property type="match status" value="1"/>
</dbReference>